<evidence type="ECO:0000259" key="2">
    <source>
        <dbReference type="Pfam" id="PF22693"/>
    </source>
</evidence>
<dbReference type="AlphaFoldDB" id="A0A8H6USM6"/>
<evidence type="ECO:0000313" key="3">
    <source>
        <dbReference type="EMBL" id="KAF7161735.1"/>
    </source>
</evidence>
<comment type="caution">
    <text evidence="3">The sequence shown here is derived from an EMBL/GenBank/DDBJ whole genome shotgun (WGS) entry which is preliminary data.</text>
</comment>
<feature type="compositionally biased region" description="Polar residues" evidence="1">
    <location>
        <begin position="26"/>
        <end position="36"/>
    </location>
</feature>
<dbReference type="Pfam" id="PF22693">
    <property type="entry name" value="MACPF_1"/>
    <property type="match status" value="1"/>
</dbReference>
<protein>
    <recommendedName>
        <fullName evidence="2">MACPF-like domain-containing protein</fullName>
    </recommendedName>
</protein>
<dbReference type="Proteomes" id="UP000654922">
    <property type="component" value="Unassembled WGS sequence"/>
</dbReference>
<feature type="region of interest" description="Disordered" evidence="1">
    <location>
        <begin position="1"/>
        <end position="36"/>
    </location>
</feature>
<sequence>MTDPGPATFPDFQIQIESPGGEPFPSISSKTLGSDQDKATLSNLRSLCRIPKKYAFSTNGKNALSDSTSLKDYIHLTPENLASLFPETKTTERESTEPTGAAPPSDAGKKSQPKGVPFVTVHLVSTVLANKPQENLPQSNVISDLRNLLGSAGKGVDAGQLGNTAELLGKLESLQQDYRTEASSKDYTEPADLTEMQWENILFNNRILHGYTHIPGTGLLLKAPKRAFAIRRPLQAPSPDLGEVAKTPSSEQSRKAQAKASDNSSGGKKTVKEYLNTVPGIPSFYVDDDSKVTVTETRTAFQRSMAREGFSSTAIEANASGSPFGKSISASAALAEENSFSKKSLTQETDFTLEVAYKFPRVAIDLSPRYLQLSDECEEAIKNIKSDYDKVQFINDYGNWSSFVFQTKSISSYFEIGDAFPTKVVLGGFLRSSRQVRVKTDEELEAAKEETKKAAGLSFASPQVSFGMNYAKTTSDTTTTGHGQTIGNAALTWEARGGDTVLCSNPSAWASTVKDYRYWRITEQSQTVSLVRIIDGIDPNMARKVEFPNQDDKIPDNGEIPESELIDKATNLLMGPPSSIPMQIVIKAYQSDADKKGYNAWLKKEQSADYDVLAIKESATGWEKLSQEHKIYYIIYVYKEKDRKVFS</sequence>
<evidence type="ECO:0000313" key="4">
    <source>
        <dbReference type="Proteomes" id="UP000654922"/>
    </source>
</evidence>
<dbReference type="InterPro" id="IPR054586">
    <property type="entry name" value="MACPF_1_fungal"/>
</dbReference>
<gene>
    <name evidence="3" type="ORF">CNMCM5623_007222</name>
</gene>
<dbReference type="EMBL" id="JACBAE010001360">
    <property type="protein sequence ID" value="KAF7161735.1"/>
    <property type="molecule type" value="Genomic_DNA"/>
</dbReference>
<feature type="region of interest" description="Disordered" evidence="1">
    <location>
        <begin position="233"/>
        <end position="270"/>
    </location>
</feature>
<reference evidence="3" key="1">
    <citation type="submission" date="2020-06" db="EMBL/GenBank/DDBJ databases">
        <title>Draft genome sequences of strains closely related to Aspergillus parafelis and Aspergillus hiratsukae.</title>
        <authorList>
            <person name="Dos Santos R.A.C."/>
            <person name="Rivero-Menendez O."/>
            <person name="Steenwyk J.L."/>
            <person name="Mead M.E."/>
            <person name="Goldman G.H."/>
            <person name="Alastruey-Izquierdo A."/>
            <person name="Rokas A."/>
        </authorList>
    </citation>
    <scope>NUCLEOTIDE SEQUENCE</scope>
    <source>
        <strain evidence="3">CNM-CM5623</strain>
    </source>
</reference>
<dbReference type="OrthoDB" id="2562973at2759"/>
<accession>A0A8H6USM6</accession>
<evidence type="ECO:0000256" key="1">
    <source>
        <dbReference type="SAM" id="MobiDB-lite"/>
    </source>
</evidence>
<feature type="region of interest" description="Disordered" evidence="1">
    <location>
        <begin position="82"/>
        <end position="114"/>
    </location>
</feature>
<organism evidence="3 4">
    <name type="scientific">Aspergillus felis</name>
    <dbReference type="NCBI Taxonomy" id="1287682"/>
    <lineage>
        <taxon>Eukaryota</taxon>
        <taxon>Fungi</taxon>
        <taxon>Dikarya</taxon>
        <taxon>Ascomycota</taxon>
        <taxon>Pezizomycotina</taxon>
        <taxon>Eurotiomycetes</taxon>
        <taxon>Eurotiomycetidae</taxon>
        <taxon>Eurotiales</taxon>
        <taxon>Aspergillaceae</taxon>
        <taxon>Aspergillus</taxon>
        <taxon>Aspergillus subgen. Fumigati</taxon>
    </lineage>
</organism>
<proteinExistence type="predicted"/>
<name>A0A8H6USM6_9EURO</name>
<feature type="domain" description="MACPF-like" evidence="2">
    <location>
        <begin position="328"/>
        <end position="543"/>
    </location>
</feature>